<evidence type="ECO:0000313" key="8">
    <source>
        <dbReference type="Proteomes" id="UP000180215"/>
    </source>
</evidence>
<dbReference type="EMBL" id="MNAO01000180">
    <property type="protein sequence ID" value="OHV15999.1"/>
    <property type="molecule type" value="Genomic_DNA"/>
</dbReference>
<gene>
    <name evidence="7" type="ORF">BK022_15085</name>
</gene>
<dbReference type="PANTHER" id="PTHR42978">
    <property type="entry name" value="QUORUM-QUENCHING LACTONASE YTNP-RELATED-RELATED"/>
    <property type="match status" value="1"/>
</dbReference>
<feature type="chain" id="PRO_5012955484" evidence="5">
    <location>
        <begin position="28"/>
        <end position="315"/>
    </location>
</feature>
<evidence type="ECO:0000256" key="4">
    <source>
        <dbReference type="ARBA" id="ARBA00022833"/>
    </source>
</evidence>
<dbReference type="Proteomes" id="UP000180215">
    <property type="component" value="Unassembled WGS sequence"/>
</dbReference>
<protein>
    <submittedName>
        <fullName evidence="7">MBL fold metallo-hydrolase</fullName>
    </submittedName>
</protein>
<evidence type="ECO:0000256" key="3">
    <source>
        <dbReference type="ARBA" id="ARBA00022801"/>
    </source>
</evidence>
<keyword evidence="4" id="KW-0862">Zinc</keyword>
<proteinExistence type="inferred from homology"/>
<dbReference type="GO" id="GO:0016787">
    <property type="term" value="F:hydrolase activity"/>
    <property type="evidence" value="ECO:0007669"/>
    <property type="project" value="UniProtKB-KW"/>
</dbReference>
<evidence type="ECO:0000256" key="1">
    <source>
        <dbReference type="ARBA" id="ARBA00007749"/>
    </source>
</evidence>
<reference evidence="7 8" key="1">
    <citation type="submission" date="2016-10" db="EMBL/GenBank/DDBJ databases">
        <title>Draft genome sequence of Methylobacterium extorquens CP3, a seed endophyte of Crotalaria pumila with plant growth-promoting and metal tolerance properties.</title>
        <authorList>
            <person name="Sanchez-Lopez A.S."/>
            <person name="Van Hamme J.D."/>
            <person name="Thijs S."/>
            <person name="Mcammond B.M."/>
            <person name="Stevens V."/>
            <person name="Gonzalez-Chavez M.D.C."/>
            <person name="Vangronsveld J."/>
        </authorList>
    </citation>
    <scope>NUCLEOTIDE SEQUENCE [LARGE SCALE GENOMIC DNA]</scope>
    <source>
        <strain evidence="7 8">CP3</strain>
    </source>
</reference>
<dbReference type="CDD" id="cd07720">
    <property type="entry name" value="OPHC2-like_MBL-fold"/>
    <property type="match status" value="1"/>
</dbReference>
<dbReference type="PANTHER" id="PTHR42978:SF6">
    <property type="entry name" value="QUORUM-QUENCHING LACTONASE YTNP-RELATED"/>
    <property type="match status" value="1"/>
</dbReference>
<dbReference type="GO" id="GO:0046872">
    <property type="term" value="F:metal ion binding"/>
    <property type="evidence" value="ECO:0007669"/>
    <property type="project" value="UniProtKB-KW"/>
</dbReference>
<accession>A0A1S1P452</accession>
<keyword evidence="5" id="KW-0732">Signal</keyword>
<dbReference type="AlphaFoldDB" id="A0A1S1P452"/>
<organism evidence="7 8">
    <name type="scientific">Methylorubrum extorquens</name>
    <name type="common">Methylobacterium dichloromethanicum</name>
    <name type="synonym">Methylobacterium extorquens</name>
    <dbReference type="NCBI Taxonomy" id="408"/>
    <lineage>
        <taxon>Bacteria</taxon>
        <taxon>Pseudomonadati</taxon>
        <taxon>Pseudomonadota</taxon>
        <taxon>Alphaproteobacteria</taxon>
        <taxon>Hyphomicrobiales</taxon>
        <taxon>Methylobacteriaceae</taxon>
        <taxon>Methylorubrum</taxon>
    </lineage>
</organism>
<evidence type="ECO:0000259" key="6">
    <source>
        <dbReference type="SMART" id="SM00849"/>
    </source>
</evidence>
<dbReference type="InterPro" id="IPR036866">
    <property type="entry name" value="RibonucZ/Hydroxyglut_hydro"/>
</dbReference>
<evidence type="ECO:0000256" key="2">
    <source>
        <dbReference type="ARBA" id="ARBA00022723"/>
    </source>
</evidence>
<feature type="signal peptide" evidence="5">
    <location>
        <begin position="1"/>
        <end position="27"/>
    </location>
</feature>
<dbReference type="Gene3D" id="3.60.15.10">
    <property type="entry name" value="Ribonuclease Z/Hydroxyacylglutathione hydrolase-like"/>
    <property type="match status" value="1"/>
</dbReference>
<sequence length="315" mass="33396">MLPLPTRRAVLAAGVCLPILRFPEARAAAPVPTDRVGAFTVTPLRDGLFPLEPAMIPGADSEVGRALLAQAGLPPSGPSPEPVNAFLIRRGARHGLLDAGCGTVFGPGFDRVTAALAAEGLRPDQIETVWLTHLHADHAGGLLTGDGRARFANAELVLQEREAAYWSDASARSRAPSAMGLFFDTAQAVLAAYAGRVRRVSGAAELAPGVSFLPLPGHTPGHAGVLIEDGPERLLIWGDILHSRLLQVPHPDWTVIWDVDPAEAIATRRRIFDRAASEGLDVAGMHLASRGRVTREGAGYRWEVREGGGADDISR</sequence>
<keyword evidence="2" id="KW-0479">Metal-binding</keyword>
<keyword evidence="3 7" id="KW-0378">Hydrolase</keyword>
<evidence type="ECO:0000256" key="5">
    <source>
        <dbReference type="SAM" id="SignalP"/>
    </source>
</evidence>
<dbReference type="SMART" id="SM00849">
    <property type="entry name" value="Lactamase_B"/>
    <property type="match status" value="1"/>
</dbReference>
<dbReference type="SUPFAM" id="SSF56281">
    <property type="entry name" value="Metallo-hydrolase/oxidoreductase"/>
    <property type="match status" value="1"/>
</dbReference>
<evidence type="ECO:0000313" key="7">
    <source>
        <dbReference type="EMBL" id="OHV15999.1"/>
    </source>
</evidence>
<dbReference type="InterPro" id="IPR051013">
    <property type="entry name" value="MBL_superfamily_lactonases"/>
</dbReference>
<name>A0A1S1P452_METEX</name>
<comment type="similarity">
    <text evidence="1">Belongs to the metallo-beta-lactamase superfamily.</text>
</comment>
<comment type="caution">
    <text evidence="7">The sequence shown here is derived from an EMBL/GenBank/DDBJ whole genome shotgun (WGS) entry which is preliminary data.</text>
</comment>
<feature type="domain" description="Metallo-beta-lactamase" evidence="6">
    <location>
        <begin position="82"/>
        <end position="286"/>
    </location>
</feature>
<dbReference type="Pfam" id="PF00753">
    <property type="entry name" value="Lactamase_B"/>
    <property type="match status" value="1"/>
</dbReference>
<dbReference type="InterPro" id="IPR001279">
    <property type="entry name" value="Metallo-B-lactamas"/>
</dbReference>